<dbReference type="RefSeq" id="WP_264501263.1">
    <property type="nucleotide sequence ID" value="NZ_JAPDDS010000005.1"/>
</dbReference>
<gene>
    <name evidence="2" type="ORF">OKA04_11245</name>
</gene>
<organism evidence="2 3">
    <name type="scientific">Luteolibacter flavescens</name>
    <dbReference type="NCBI Taxonomy" id="1859460"/>
    <lineage>
        <taxon>Bacteria</taxon>
        <taxon>Pseudomonadati</taxon>
        <taxon>Verrucomicrobiota</taxon>
        <taxon>Verrucomicrobiia</taxon>
        <taxon>Verrucomicrobiales</taxon>
        <taxon>Verrucomicrobiaceae</taxon>
        <taxon>Luteolibacter</taxon>
    </lineage>
</organism>
<accession>A0ABT3FPZ9</accession>
<protein>
    <submittedName>
        <fullName evidence="2">DUF3592 domain-containing protein</fullName>
    </submittedName>
</protein>
<evidence type="ECO:0000256" key="1">
    <source>
        <dbReference type="SAM" id="Phobius"/>
    </source>
</evidence>
<keyword evidence="1" id="KW-0472">Membrane</keyword>
<evidence type="ECO:0000313" key="2">
    <source>
        <dbReference type="EMBL" id="MCW1885306.1"/>
    </source>
</evidence>
<reference evidence="2 3" key="1">
    <citation type="submission" date="2022-10" db="EMBL/GenBank/DDBJ databases">
        <title>Luteolibacter flavescens strain MCCC 1K03193, whole genome shotgun sequencing project.</title>
        <authorList>
            <person name="Zhao G."/>
            <person name="Shen L."/>
        </authorList>
    </citation>
    <scope>NUCLEOTIDE SEQUENCE [LARGE SCALE GENOMIC DNA]</scope>
    <source>
        <strain evidence="2 3">MCCC 1K03193</strain>
    </source>
</reference>
<dbReference type="EMBL" id="JAPDDS010000005">
    <property type="protein sequence ID" value="MCW1885306.1"/>
    <property type="molecule type" value="Genomic_DNA"/>
</dbReference>
<keyword evidence="1" id="KW-0812">Transmembrane</keyword>
<sequence>MFWIALGVLAPILIFAGIIWLAVRRGLELKRLCDQGIEVTGRVAEKRAVAGHGSGPRQKKIVMSYRDRFGAEHLRTSSVPLSVYDQYQVDDPIEIVYLPDSPATSSPKYLVDQCREALRKKTS</sequence>
<dbReference type="Proteomes" id="UP001207930">
    <property type="component" value="Unassembled WGS sequence"/>
</dbReference>
<keyword evidence="3" id="KW-1185">Reference proteome</keyword>
<keyword evidence="1" id="KW-1133">Transmembrane helix</keyword>
<comment type="caution">
    <text evidence="2">The sequence shown here is derived from an EMBL/GenBank/DDBJ whole genome shotgun (WGS) entry which is preliminary data.</text>
</comment>
<name>A0ABT3FPZ9_9BACT</name>
<proteinExistence type="predicted"/>
<evidence type="ECO:0000313" key="3">
    <source>
        <dbReference type="Proteomes" id="UP001207930"/>
    </source>
</evidence>
<feature type="transmembrane region" description="Helical" evidence="1">
    <location>
        <begin position="6"/>
        <end position="23"/>
    </location>
</feature>